<accession>A0A2I2KX54</accession>
<keyword evidence="3 7" id="KW-0479">Metal-binding</keyword>
<dbReference type="InterPro" id="IPR001128">
    <property type="entry name" value="Cyt_P450"/>
</dbReference>
<gene>
    <name evidence="8" type="ORF">FRACA_4240002</name>
</gene>
<reference evidence="8 9" key="1">
    <citation type="submission" date="2017-06" db="EMBL/GenBank/DDBJ databases">
        <authorList>
            <person name="Kim H.J."/>
            <person name="Triplett B.A."/>
        </authorList>
    </citation>
    <scope>NUCLEOTIDE SEQUENCE [LARGE SCALE GENOMIC DNA]</scope>
    <source>
        <strain evidence="8">FRACA_ARgP5</strain>
    </source>
</reference>
<dbReference type="InterPro" id="IPR017972">
    <property type="entry name" value="Cyt_P450_CS"/>
</dbReference>
<keyword evidence="2 7" id="KW-0349">Heme</keyword>
<dbReference type="GO" id="GO:0004497">
    <property type="term" value="F:monooxygenase activity"/>
    <property type="evidence" value="ECO:0007669"/>
    <property type="project" value="UniProtKB-KW"/>
</dbReference>
<keyword evidence="9" id="KW-1185">Reference proteome</keyword>
<dbReference type="PROSITE" id="PS00086">
    <property type="entry name" value="CYTOCHROME_P450"/>
    <property type="match status" value="1"/>
</dbReference>
<dbReference type="Gene3D" id="1.10.630.10">
    <property type="entry name" value="Cytochrome P450"/>
    <property type="match status" value="1"/>
</dbReference>
<keyword evidence="4 7" id="KW-0560">Oxidoreductase</keyword>
<dbReference type="CDD" id="cd20625">
    <property type="entry name" value="CYP164-like"/>
    <property type="match status" value="1"/>
</dbReference>
<evidence type="ECO:0000256" key="4">
    <source>
        <dbReference type="ARBA" id="ARBA00023002"/>
    </source>
</evidence>
<dbReference type="Proteomes" id="UP000234331">
    <property type="component" value="Unassembled WGS sequence"/>
</dbReference>
<dbReference type="Pfam" id="PF00067">
    <property type="entry name" value="p450"/>
    <property type="match status" value="1"/>
</dbReference>
<keyword evidence="6 7" id="KW-0503">Monooxygenase</keyword>
<dbReference type="PRINTS" id="PR00385">
    <property type="entry name" value="P450"/>
</dbReference>
<dbReference type="GO" id="GO:0016705">
    <property type="term" value="F:oxidoreductase activity, acting on paired donors, with incorporation or reduction of molecular oxygen"/>
    <property type="evidence" value="ECO:0007669"/>
    <property type="project" value="InterPro"/>
</dbReference>
<evidence type="ECO:0000313" key="8">
    <source>
        <dbReference type="EMBL" id="SNQ50240.1"/>
    </source>
</evidence>
<dbReference type="PANTHER" id="PTHR46696:SF1">
    <property type="entry name" value="CYTOCHROME P450 YJIB-RELATED"/>
    <property type="match status" value="1"/>
</dbReference>
<evidence type="ECO:0000256" key="2">
    <source>
        <dbReference type="ARBA" id="ARBA00022617"/>
    </source>
</evidence>
<evidence type="ECO:0000256" key="7">
    <source>
        <dbReference type="RuleBase" id="RU000461"/>
    </source>
</evidence>
<comment type="similarity">
    <text evidence="1 7">Belongs to the cytochrome P450 family.</text>
</comment>
<evidence type="ECO:0000256" key="5">
    <source>
        <dbReference type="ARBA" id="ARBA00023004"/>
    </source>
</evidence>
<sequence length="382" mass="42192">MKMRALGPLHDGPFGLPLATNHQDCTAILANQDWGHDREAHQLHPTMPADAFPSTFLWMEPPDHTRLRGLVTKGFTPRVVSGMRPRIEALCAELIDNALRAGDFDLIEVLAYPLPLTIVCEILGVPRADHPQVQVWSQAMARAFDPDVLMTPDALAARNAAIPDFLAYFRALVERARRSPGSGDDLISQLAAVEEQGDRLSADELLGTCVTLLIAGHETTVNLVGNGMLALIRHPDQLALLRERPELIPSTVEEMLRYDSPIHMNTRAAKRELTVAGRDFAPEQGVVALIACANRDPAAFENPDVFDITRFDRTKPVNRHLSFSLGLHYCLGAPLALLEMEILLAEVLRRVGDMEPLTDTPPYKPNMLIRGLAELPVRFRAA</sequence>
<dbReference type="PRINTS" id="PR00359">
    <property type="entry name" value="BP450"/>
</dbReference>
<name>A0A2I2KX54_9ACTN</name>
<organism evidence="8 9">
    <name type="scientific">Frankia canadensis</name>
    <dbReference type="NCBI Taxonomy" id="1836972"/>
    <lineage>
        <taxon>Bacteria</taxon>
        <taxon>Bacillati</taxon>
        <taxon>Actinomycetota</taxon>
        <taxon>Actinomycetes</taxon>
        <taxon>Frankiales</taxon>
        <taxon>Frankiaceae</taxon>
        <taxon>Frankia</taxon>
    </lineage>
</organism>
<dbReference type="GO" id="GO:0020037">
    <property type="term" value="F:heme binding"/>
    <property type="evidence" value="ECO:0007669"/>
    <property type="project" value="InterPro"/>
</dbReference>
<evidence type="ECO:0000256" key="6">
    <source>
        <dbReference type="ARBA" id="ARBA00023033"/>
    </source>
</evidence>
<dbReference type="InterPro" id="IPR002397">
    <property type="entry name" value="Cyt_P450_B"/>
</dbReference>
<proteinExistence type="inferred from homology"/>
<dbReference type="GO" id="GO:0005506">
    <property type="term" value="F:iron ion binding"/>
    <property type="evidence" value="ECO:0007669"/>
    <property type="project" value="InterPro"/>
</dbReference>
<evidence type="ECO:0000313" key="9">
    <source>
        <dbReference type="Proteomes" id="UP000234331"/>
    </source>
</evidence>
<dbReference type="InterPro" id="IPR036396">
    <property type="entry name" value="Cyt_P450_sf"/>
</dbReference>
<keyword evidence="5 7" id="KW-0408">Iron</keyword>
<dbReference type="FunFam" id="1.10.630.10:FF:000018">
    <property type="entry name" value="Cytochrome P450 monooxygenase"/>
    <property type="match status" value="1"/>
</dbReference>
<dbReference type="PANTHER" id="PTHR46696">
    <property type="entry name" value="P450, PUTATIVE (EUROFUNG)-RELATED"/>
    <property type="match status" value="1"/>
</dbReference>
<dbReference type="AlphaFoldDB" id="A0A2I2KX54"/>
<evidence type="ECO:0000256" key="3">
    <source>
        <dbReference type="ARBA" id="ARBA00022723"/>
    </source>
</evidence>
<dbReference type="EMBL" id="FZMO01000362">
    <property type="protein sequence ID" value="SNQ50240.1"/>
    <property type="molecule type" value="Genomic_DNA"/>
</dbReference>
<dbReference type="SUPFAM" id="SSF48264">
    <property type="entry name" value="Cytochrome P450"/>
    <property type="match status" value="1"/>
</dbReference>
<protein>
    <submittedName>
        <fullName evidence="8">Cytochrome P450</fullName>
    </submittedName>
</protein>
<evidence type="ECO:0000256" key="1">
    <source>
        <dbReference type="ARBA" id="ARBA00010617"/>
    </source>
</evidence>